<dbReference type="InterPro" id="IPR000064">
    <property type="entry name" value="NLP_P60_dom"/>
</dbReference>
<dbReference type="AlphaFoldDB" id="A0A844F5D1"/>
<evidence type="ECO:0000313" key="10">
    <source>
        <dbReference type="EMBL" id="MSS39756.1"/>
    </source>
</evidence>
<feature type="chain" id="PRO_5032625552" description="NlpC/P60 domain-containing protein" evidence="8">
    <location>
        <begin position="30"/>
        <end position="403"/>
    </location>
</feature>
<feature type="coiled-coil region" evidence="6">
    <location>
        <begin position="28"/>
        <end position="97"/>
    </location>
</feature>
<name>A0A844F5D1_CLOSV</name>
<keyword evidence="5" id="KW-0788">Thiol protease</keyword>
<feature type="signal peptide" evidence="8">
    <location>
        <begin position="1"/>
        <end position="29"/>
    </location>
</feature>
<dbReference type="PANTHER" id="PTHR47053:SF1">
    <property type="entry name" value="MUREIN DD-ENDOPEPTIDASE MEPH-RELATED"/>
    <property type="match status" value="1"/>
</dbReference>
<proteinExistence type="inferred from homology"/>
<evidence type="ECO:0000256" key="4">
    <source>
        <dbReference type="ARBA" id="ARBA00022801"/>
    </source>
</evidence>
<feature type="domain" description="NlpC/P60" evidence="9">
    <location>
        <begin position="285"/>
        <end position="403"/>
    </location>
</feature>
<evidence type="ECO:0000313" key="11">
    <source>
        <dbReference type="Proteomes" id="UP000462363"/>
    </source>
</evidence>
<evidence type="ECO:0000256" key="7">
    <source>
        <dbReference type="SAM" id="MobiDB-lite"/>
    </source>
</evidence>
<dbReference type="InterPro" id="IPR057309">
    <property type="entry name" value="PcsB_CC"/>
</dbReference>
<dbReference type="Pfam" id="PF00877">
    <property type="entry name" value="NLPC_P60"/>
    <property type="match status" value="1"/>
</dbReference>
<feature type="compositionally biased region" description="Low complexity" evidence="7">
    <location>
        <begin position="247"/>
        <end position="266"/>
    </location>
</feature>
<feature type="compositionally biased region" description="Polar residues" evidence="7">
    <location>
        <begin position="235"/>
        <end position="246"/>
    </location>
</feature>
<dbReference type="InterPro" id="IPR038765">
    <property type="entry name" value="Papain-like_cys_pep_sf"/>
</dbReference>
<feature type="region of interest" description="Disordered" evidence="7">
    <location>
        <begin position="224"/>
        <end position="287"/>
    </location>
</feature>
<dbReference type="GO" id="GO:0008234">
    <property type="term" value="F:cysteine-type peptidase activity"/>
    <property type="evidence" value="ECO:0007669"/>
    <property type="project" value="UniProtKB-KW"/>
</dbReference>
<evidence type="ECO:0000256" key="8">
    <source>
        <dbReference type="SAM" id="SignalP"/>
    </source>
</evidence>
<evidence type="ECO:0000256" key="3">
    <source>
        <dbReference type="ARBA" id="ARBA00022729"/>
    </source>
</evidence>
<evidence type="ECO:0000256" key="6">
    <source>
        <dbReference type="SAM" id="Coils"/>
    </source>
</evidence>
<evidence type="ECO:0000256" key="2">
    <source>
        <dbReference type="ARBA" id="ARBA00022670"/>
    </source>
</evidence>
<keyword evidence="2" id="KW-0645">Protease</keyword>
<dbReference type="GO" id="GO:0006508">
    <property type="term" value="P:proteolysis"/>
    <property type="evidence" value="ECO:0007669"/>
    <property type="project" value="UniProtKB-KW"/>
</dbReference>
<evidence type="ECO:0000256" key="5">
    <source>
        <dbReference type="ARBA" id="ARBA00022807"/>
    </source>
</evidence>
<evidence type="ECO:0000256" key="1">
    <source>
        <dbReference type="ARBA" id="ARBA00007074"/>
    </source>
</evidence>
<keyword evidence="3 8" id="KW-0732">Signal</keyword>
<reference evidence="10 11" key="1">
    <citation type="submission" date="2019-08" db="EMBL/GenBank/DDBJ databases">
        <title>In-depth cultivation of the pig gut microbiome towards novel bacterial diversity and tailored functional studies.</title>
        <authorList>
            <person name="Wylensek D."/>
            <person name="Hitch T.C.A."/>
            <person name="Clavel T."/>
        </authorList>
    </citation>
    <scope>NUCLEOTIDE SEQUENCE [LARGE SCALE GENOMIC DNA]</scope>
    <source>
        <strain evidence="10 11">BL-389-WT-3D</strain>
    </source>
</reference>
<comment type="caution">
    <text evidence="10">The sequence shown here is derived from an EMBL/GenBank/DDBJ whole genome shotgun (WGS) entry which is preliminary data.</text>
</comment>
<organism evidence="10 11">
    <name type="scientific">Clostridium scindens (strain JCM 10418 / VPI 12708)</name>
    <dbReference type="NCBI Taxonomy" id="29347"/>
    <lineage>
        <taxon>Bacteria</taxon>
        <taxon>Bacillati</taxon>
        <taxon>Bacillota</taxon>
        <taxon>Clostridia</taxon>
        <taxon>Lachnospirales</taxon>
        <taxon>Lachnospiraceae</taxon>
    </lineage>
</organism>
<accession>A0A844F5D1</accession>
<keyword evidence="6" id="KW-0175">Coiled coil</keyword>
<dbReference type="PROSITE" id="PS51935">
    <property type="entry name" value="NLPC_P60"/>
    <property type="match status" value="1"/>
</dbReference>
<dbReference type="Pfam" id="PF24568">
    <property type="entry name" value="CC_PcsB"/>
    <property type="match status" value="1"/>
</dbReference>
<sequence>MGENMKKRFVQTLITVFVMSSLIVTPVLATPQEDAQSLETQKEELEGQAADINSQLVGLLVSYDALQKDMADQEQKITQAQSDLEEAQAKEQKQYEDMKLRIKYIYEQGDTSAFEALVTAKSYAELVSKTEYVQNVHSYDRKKLKEYVETKEKVEALKTELEAGQADMEVMAADLGRQQTNLENTLADMRSRIADFDSQLEDAKAQAAAQLDQLTEATQNVVASAQTGNGGGGKPSSSTNNSTQKPGNNTNNNVANNGNSGNQSNSQGGGSSNNSAPPATKPGNASLGQQIANRGCEYVGNPYEYGGTSLTNGIDCSAFVQAIHRQFGISTPRDSWGQLSGGKAVAYSDIMPGDVVAYSNHVAIYIGGGKIVHASNSKPYPAGGIKISSPWNYRTVLGVRRYW</sequence>
<evidence type="ECO:0000259" key="9">
    <source>
        <dbReference type="PROSITE" id="PS51935"/>
    </source>
</evidence>
<dbReference type="Gene3D" id="6.10.250.3150">
    <property type="match status" value="1"/>
</dbReference>
<dbReference type="EMBL" id="VUMB01000008">
    <property type="protein sequence ID" value="MSS39756.1"/>
    <property type="molecule type" value="Genomic_DNA"/>
</dbReference>
<comment type="similarity">
    <text evidence="1">Belongs to the peptidase C40 family.</text>
</comment>
<gene>
    <name evidence="10" type="ORF">FYJ37_05160</name>
</gene>
<dbReference type="SUPFAM" id="SSF54001">
    <property type="entry name" value="Cysteine proteinases"/>
    <property type="match status" value="1"/>
</dbReference>
<feature type="coiled-coil region" evidence="6">
    <location>
        <begin position="147"/>
        <end position="220"/>
    </location>
</feature>
<dbReference type="PANTHER" id="PTHR47053">
    <property type="entry name" value="MUREIN DD-ENDOPEPTIDASE MEPH-RELATED"/>
    <property type="match status" value="1"/>
</dbReference>
<dbReference type="Gene3D" id="3.90.1720.10">
    <property type="entry name" value="endopeptidase domain like (from Nostoc punctiforme)"/>
    <property type="match status" value="1"/>
</dbReference>
<dbReference type="InterPro" id="IPR051202">
    <property type="entry name" value="Peptidase_C40"/>
</dbReference>
<dbReference type="Proteomes" id="UP000462363">
    <property type="component" value="Unassembled WGS sequence"/>
</dbReference>
<keyword evidence="4" id="KW-0378">Hydrolase</keyword>
<protein>
    <recommendedName>
        <fullName evidence="9">NlpC/P60 domain-containing protein</fullName>
    </recommendedName>
</protein>